<dbReference type="Proteomes" id="UP000597444">
    <property type="component" value="Unassembled WGS sequence"/>
</dbReference>
<sequence>MPRKNPSRTWADLEGKIAPQVLHAPKTGGDPEGSGERPVVHERVVGYLYYHVSGKPWMNHLALVAAVLTARNRDVNTVRSTLVILHARFTELFAALQMETMSEWDADTHMRAYLLGEILPEATDWARARFWKEYSGASMQLHSWLQSLPAEKRSRYQPFVLLPVAPWVVEGLTKRDEVEQEQRQHRKTETDAVVPRFSALRVESHFRFNKMARLYQAYQQALRQVASDHSNLPLNFSYDEGSPAQERFHLRIWDRRTFVLGHADLYMWTTVTSAQKGIQAFSEERNSLFLEFVNDGSYTL</sequence>
<name>A0A8J3ITT5_9CHLR</name>
<proteinExistence type="predicted"/>
<accession>A0A8J3ITT5</accession>
<dbReference type="AlphaFoldDB" id="A0A8J3ITT5"/>
<comment type="caution">
    <text evidence="1">The sequence shown here is derived from an EMBL/GenBank/DDBJ whole genome shotgun (WGS) entry which is preliminary data.</text>
</comment>
<evidence type="ECO:0000313" key="1">
    <source>
        <dbReference type="EMBL" id="GHP00429.1"/>
    </source>
</evidence>
<gene>
    <name evidence="1" type="ORF">KSF_104760</name>
</gene>
<evidence type="ECO:0000313" key="2">
    <source>
        <dbReference type="Proteomes" id="UP000597444"/>
    </source>
</evidence>
<protein>
    <submittedName>
        <fullName evidence="1">Uncharacterized protein</fullName>
    </submittedName>
</protein>
<keyword evidence="2" id="KW-1185">Reference proteome</keyword>
<organism evidence="1 2">
    <name type="scientific">Reticulibacter mediterranei</name>
    <dbReference type="NCBI Taxonomy" id="2778369"/>
    <lineage>
        <taxon>Bacteria</taxon>
        <taxon>Bacillati</taxon>
        <taxon>Chloroflexota</taxon>
        <taxon>Ktedonobacteria</taxon>
        <taxon>Ktedonobacterales</taxon>
        <taxon>Reticulibacteraceae</taxon>
        <taxon>Reticulibacter</taxon>
    </lineage>
</organism>
<dbReference type="EMBL" id="BNJK01000002">
    <property type="protein sequence ID" value="GHP00429.1"/>
    <property type="molecule type" value="Genomic_DNA"/>
</dbReference>
<dbReference type="RefSeq" id="WP_220210935.1">
    <property type="nucleotide sequence ID" value="NZ_BNJK01000002.1"/>
</dbReference>
<reference evidence="1" key="1">
    <citation type="submission" date="2020-10" db="EMBL/GenBank/DDBJ databases">
        <title>Taxonomic study of unclassified bacteria belonging to the class Ktedonobacteria.</title>
        <authorList>
            <person name="Yabe S."/>
            <person name="Wang C.M."/>
            <person name="Zheng Y."/>
            <person name="Sakai Y."/>
            <person name="Cavaletti L."/>
            <person name="Monciardini P."/>
            <person name="Donadio S."/>
        </authorList>
    </citation>
    <scope>NUCLEOTIDE SEQUENCE</scope>
    <source>
        <strain evidence="1">ID150040</strain>
    </source>
</reference>